<dbReference type="RefSeq" id="WP_133617498.1">
    <property type="nucleotide sequence ID" value="NZ_CP080492.1"/>
</dbReference>
<dbReference type="InterPro" id="IPR025164">
    <property type="entry name" value="Toastrack_DUF4097"/>
</dbReference>
<protein>
    <submittedName>
        <fullName evidence="2">Putative adhesin</fullName>
    </submittedName>
</protein>
<dbReference type="CDD" id="cd00298">
    <property type="entry name" value="ACD_sHsps_p23-like"/>
    <property type="match status" value="1"/>
</dbReference>
<name>A0A4V6PVL8_9MICO</name>
<dbReference type="Gene3D" id="2.160.20.120">
    <property type="match status" value="1"/>
</dbReference>
<keyword evidence="3" id="KW-1185">Reference proteome</keyword>
<dbReference type="EMBL" id="SNYA01000007">
    <property type="protein sequence ID" value="TDP90338.1"/>
    <property type="molecule type" value="Genomic_DNA"/>
</dbReference>
<accession>A0A4V6PVL8</accession>
<comment type="caution">
    <text evidence="2">The sequence shown here is derived from an EMBL/GenBank/DDBJ whole genome shotgun (WGS) entry which is preliminary data.</text>
</comment>
<feature type="domain" description="DUF4097" evidence="1">
    <location>
        <begin position="75"/>
        <end position="253"/>
    </location>
</feature>
<dbReference type="Proteomes" id="UP000295601">
    <property type="component" value="Unassembled WGS sequence"/>
</dbReference>
<reference evidence="2 3" key="1">
    <citation type="submission" date="2019-03" db="EMBL/GenBank/DDBJ databases">
        <title>Genomic analyses of the natural microbiome of Caenorhabditis elegans.</title>
        <authorList>
            <person name="Samuel B."/>
        </authorList>
    </citation>
    <scope>NUCLEOTIDE SEQUENCE [LARGE SCALE GENOMIC DNA]</scope>
    <source>
        <strain evidence="2 3">JUb18</strain>
    </source>
</reference>
<evidence type="ECO:0000313" key="3">
    <source>
        <dbReference type="Proteomes" id="UP000295601"/>
    </source>
</evidence>
<proteinExistence type="predicted"/>
<evidence type="ECO:0000313" key="2">
    <source>
        <dbReference type="EMBL" id="TDP90338.1"/>
    </source>
</evidence>
<organism evidence="2 3">
    <name type="scientific">Leucobacter luti</name>
    <dbReference type="NCBI Taxonomy" id="340320"/>
    <lineage>
        <taxon>Bacteria</taxon>
        <taxon>Bacillati</taxon>
        <taxon>Actinomycetota</taxon>
        <taxon>Actinomycetes</taxon>
        <taxon>Micrococcales</taxon>
        <taxon>Microbacteriaceae</taxon>
        <taxon>Leucobacter</taxon>
    </lineage>
</organism>
<dbReference type="OrthoDB" id="3252095at2"/>
<dbReference type="AlphaFoldDB" id="A0A4V6PVL8"/>
<gene>
    <name evidence="2" type="ORF">EDF62_2907</name>
</gene>
<evidence type="ECO:0000259" key="1">
    <source>
        <dbReference type="Pfam" id="PF13349"/>
    </source>
</evidence>
<sequence length="290" mass="29960">MHIFATPEPIEAIVDLSVGSLTVRASDRSDTRVEVRPSKPGLPGSVRLAEQTTVEFTAGVLRIVAPKTRSLLSWFGAFDSVHVTLELPTGSRLVGDSGFGACVVDGILGECEYRSGAGGITIDTVGSARLRTGSGSISVARVALELTASSGAGSIRLGEARGPATLKSSSGRIEVGTAFDALTLTTGSGRIQIGAALSDVRAKTASGRITVDELVRGDVSLRSAAGRIEFGIREGSAAWLDVHSNAGKIRNTLRSEGAPVPGQDVVRLAARTGAGDIVVRRPERAMSATQ</sequence>
<dbReference type="Pfam" id="PF13349">
    <property type="entry name" value="DUF4097"/>
    <property type="match status" value="1"/>
</dbReference>